<dbReference type="EMBL" id="UINC01005445">
    <property type="protein sequence ID" value="SVA21373.1"/>
    <property type="molecule type" value="Genomic_DNA"/>
</dbReference>
<sequence length="340" mass="35726">MTMTITSIAGSGQQGYSGNGSSAREADMDNPFHVEIDREGHFLYFADCFNFRIRRVDLHKSIIENFAGTGNQGHSGDGGPAIEADIDEIYAIQMDMDGDLYLCQRFNPSIRKIDGITGTITTIAGTGIPGTGKDGIRGIQSSLLEPNDCALDGKGGLLIADVQDQRIRLLNLDSEIITTFAGTGKSEHTGDGGHALEAGIFGARAVCTDHLGNTFICERGGNTLRRVDRDGIITTIAGTGDKGYSGDGGPAISATLNGPKAIRCDLQGNVLIVDTENHAIRLVEVSSGIISTIAGGREGPDGDDGDAVKSGMARPHGAVAGPNGELYIADSENHRIRLIQ</sequence>
<name>A0A381U4H5_9ZZZZ</name>
<keyword evidence="1" id="KW-0677">Repeat</keyword>
<dbReference type="InterPro" id="IPR011042">
    <property type="entry name" value="6-blade_b-propeller_TolB-like"/>
</dbReference>
<reference evidence="3" key="1">
    <citation type="submission" date="2018-05" db="EMBL/GenBank/DDBJ databases">
        <authorList>
            <person name="Lanie J.A."/>
            <person name="Ng W.-L."/>
            <person name="Kazmierczak K.M."/>
            <person name="Andrzejewski T.M."/>
            <person name="Davidsen T.M."/>
            <person name="Wayne K.J."/>
            <person name="Tettelin H."/>
            <person name="Glass J.I."/>
            <person name="Rusch D."/>
            <person name="Podicherti R."/>
            <person name="Tsui H.-C.T."/>
            <person name="Winkler M.E."/>
        </authorList>
    </citation>
    <scope>NUCLEOTIDE SEQUENCE</scope>
</reference>
<dbReference type="InterPro" id="IPR001258">
    <property type="entry name" value="NHL_repeat"/>
</dbReference>
<dbReference type="Gene3D" id="2.120.10.30">
    <property type="entry name" value="TolB, C-terminal domain"/>
    <property type="match status" value="3"/>
</dbReference>
<organism evidence="3">
    <name type="scientific">marine metagenome</name>
    <dbReference type="NCBI Taxonomy" id="408172"/>
    <lineage>
        <taxon>unclassified sequences</taxon>
        <taxon>metagenomes</taxon>
        <taxon>ecological metagenomes</taxon>
    </lineage>
</organism>
<evidence type="ECO:0000313" key="3">
    <source>
        <dbReference type="EMBL" id="SVA21373.1"/>
    </source>
</evidence>
<feature type="region of interest" description="Disordered" evidence="2">
    <location>
        <begin position="1"/>
        <end position="24"/>
    </location>
</feature>
<dbReference type="Pfam" id="PF01436">
    <property type="entry name" value="NHL"/>
    <property type="match status" value="1"/>
</dbReference>
<dbReference type="PANTHER" id="PTHR46388:SF2">
    <property type="entry name" value="NHL REPEAT-CONTAINING PROTEIN 2"/>
    <property type="match status" value="1"/>
</dbReference>
<evidence type="ECO:0000256" key="2">
    <source>
        <dbReference type="SAM" id="MobiDB-lite"/>
    </source>
</evidence>
<gene>
    <name evidence="3" type="ORF">METZ01_LOCUS74227</name>
</gene>
<dbReference type="SUPFAM" id="SSF101898">
    <property type="entry name" value="NHL repeat"/>
    <property type="match status" value="1"/>
</dbReference>
<proteinExistence type="predicted"/>
<accession>A0A381U4H5</accession>
<dbReference type="PANTHER" id="PTHR46388">
    <property type="entry name" value="NHL REPEAT-CONTAINING PROTEIN 2"/>
    <property type="match status" value="1"/>
</dbReference>
<protein>
    <recommendedName>
        <fullName evidence="4">SMP-30/Gluconolactonase/LRE-like region domain-containing protein</fullName>
    </recommendedName>
</protein>
<evidence type="ECO:0008006" key="4">
    <source>
        <dbReference type="Google" id="ProtNLM"/>
    </source>
</evidence>
<evidence type="ECO:0000256" key="1">
    <source>
        <dbReference type="ARBA" id="ARBA00022737"/>
    </source>
</evidence>
<dbReference type="AlphaFoldDB" id="A0A381U4H5"/>